<keyword evidence="13" id="KW-1185">Reference proteome</keyword>
<dbReference type="EMBL" id="RDQH01000341">
    <property type="protein sequence ID" value="RXH72396.1"/>
    <property type="molecule type" value="Genomic_DNA"/>
</dbReference>
<dbReference type="CDD" id="cd16419">
    <property type="entry name" value="HAD_SPS"/>
    <property type="match status" value="1"/>
</dbReference>
<dbReference type="InterPro" id="IPR044161">
    <property type="entry name" value="SPS"/>
</dbReference>
<dbReference type="Gene3D" id="3.40.50.1000">
    <property type="entry name" value="HAD superfamily/HAD-like"/>
    <property type="match status" value="1"/>
</dbReference>
<keyword evidence="5" id="KW-0328">Glycosyltransferase</keyword>
<evidence type="ECO:0000259" key="10">
    <source>
        <dbReference type="Pfam" id="PF03016"/>
    </source>
</evidence>
<reference evidence="12 13" key="1">
    <citation type="submission" date="2018-10" db="EMBL/GenBank/DDBJ databases">
        <title>A high-quality apple genome assembly.</title>
        <authorList>
            <person name="Hu J."/>
        </authorList>
    </citation>
    <scope>NUCLEOTIDE SEQUENCE [LARGE SCALE GENOMIC DNA]</scope>
    <source>
        <strain evidence="13">cv. HFTH1</strain>
        <tissue evidence="12">Young leaf</tissue>
    </source>
</reference>
<gene>
    <name evidence="12" type="ORF">DVH24_012080</name>
</gene>
<evidence type="ECO:0000256" key="7">
    <source>
        <dbReference type="ARBA" id="ARBA00047471"/>
    </source>
</evidence>
<dbReference type="Gene3D" id="3.40.50.2000">
    <property type="entry name" value="Glycogen Phosphorylase B"/>
    <property type="match status" value="2"/>
</dbReference>
<dbReference type="InterPro" id="IPR023214">
    <property type="entry name" value="HAD_sf"/>
</dbReference>
<dbReference type="PANTHER" id="PTHR46039:SF7">
    <property type="entry name" value="SUCROSE-PHOSPHATE SYNTHASE 2-RELATED"/>
    <property type="match status" value="1"/>
</dbReference>
<evidence type="ECO:0000256" key="8">
    <source>
        <dbReference type="SAM" id="MobiDB-lite"/>
    </source>
</evidence>
<dbReference type="InterPro" id="IPR035659">
    <property type="entry name" value="SPS_C"/>
</dbReference>
<comment type="subunit">
    <text evidence="3">Homodimer or homotetramer.</text>
</comment>
<dbReference type="InterPro" id="IPR006380">
    <property type="entry name" value="SPP-like_dom"/>
</dbReference>
<protein>
    <recommendedName>
        <fullName evidence="4">sucrose-phosphate synthase</fullName>
        <ecNumber evidence="4">2.4.1.14</ecNumber>
    </recommendedName>
</protein>
<dbReference type="InterPro" id="IPR040911">
    <property type="entry name" value="Exostosin_GT47"/>
</dbReference>
<feature type="compositionally biased region" description="Polar residues" evidence="8">
    <location>
        <begin position="443"/>
        <end position="462"/>
    </location>
</feature>
<comment type="pathway">
    <text evidence="1">Glycan biosynthesis; sucrose biosynthesis; sucrose from D-fructose 6-phosphate and UDP-alpha-D-glucose: step 1/2.</text>
</comment>
<evidence type="ECO:0000313" key="12">
    <source>
        <dbReference type="EMBL" id="RXH72396.1"/>
    </source>
</evidence>
<dbReference type="PANTHER" id="PTHR46039">
    <property type="entry name" value="SUCROSE-PHOSPHATE SYNTHASE 3-RELATED"/>
    <property type="match status" value="1"/>
</dbReference>
<dbReference type="Pfam" id="PF03016">
    <property type="entry name" value="Exostosin_GT47"/>
    <property type="match status" value="1"/>
</dbReference>
<feature type="region of interest" description="Disordered" evidence="8">
    <location>
        <begin position="196"/>
        <end position="233"/>
    </location>
</feature>
<dbReference type="Pfam" id="PF00534">
    <property type="entry name" value="Glycos_transf_1"/>
    <property type="match status" value="1"/>
</dbReference>
<feature type="domain" description="Sucrose phosphatase-like" evidence="11">
    <location>
        <begin position="559"/>
        <end position="761"/>
    </location>
</feature>
<dbReference type="FunFam" id="3.40.50.2000:FF:000112">
    <property type="entry name" value="Sucrose-phosphate synthase 1"/>
    <property type="match status" value="1"/>
</dbReference>
<sequence length="1304" mass="147294">MAGNDWVNSYLEAILDVGPGLDDAKSSLLLRERGRFSPTRYFVEEVITRYDETDLHRSWVRAAATARSPEERNTRLENMCWRIWNLARKKKQIEGEEAQRMARHRLERERGRREATEDMSEDLSEGEKGDTVGDISAHGGDSTRGGRMKRINSTDAVENWTSQQKEQKFYMNSSCSLHGLIRGENMELGRDSDTGGQVIPPGMEFHHIIPHDGDGDGEGERHDDSSTSPDPPIWSEIMRFFTNPRKPMILALARADPKKNITTLVKAFGECRPLRELANLTLIMGNRDDIDEMSSTNASVLLSILKLIDRYDLYGHVAYPKHHKQSDVPDIYRLAAKTKGVFINPAFIEPFGLTLIEAAAHGLPIVATQNGGPVDIHRVLDNGLLVDPHDQQSIADALLKLVSDKQLWARCRQNGLKNIHLFSWPEHCKTYLTRITSCKPRQPQWQRNEADFDNSQPDSPSDSLRDIQDISLNLKLSLDGDKTEGSAALDNALETEDHAAGGKIKDQNAVLTLSKGVCEKAGSTEKADNSSGAGKFPAFRKRKYVYVIAVDCDTTSEFTEIIEKVTEATEKDKDAGPIGFILSTALGISEIHTLLVSGGLSPSQFDAFICNSGGELYYPSSSSEDSPSGLPFVVDLDYRSHIEYRWGAEGLRKTLVRWVANFNEKKGSETVTEDVSASTNHCYAYKVKDPALIPPVKELRRLLRIQALRCHVIYSQNGTRLNVIPVLASRSQALRYLYVRWGLNLSTAVVFVGESGDTDYEGLLGGLHKTVILKGVSSGARKLHANRNYPLEHVFPDDSPNMAQSEGCSQNDIRASLRTLFKGGQCVRPDCLAMAGSGYTSTCLLYPSLFLIIFFSFMNHHFHYFPIPHNSTVSNHKRVSGRYCNNDLQNASRNSTALDHVPTMQVKKNQFEKIEDGMARARDAIREAARSRSYTSYKKEDFFPRGSVYINPYSFHQLRFSPSLLSHIEMEKRFRIWSYKEGEPPLFHQGPMNDIYSIEGQFMDEFELSGNSPFVAKDPDEAIAFFLPISVVNIVRYVYRPYTSYSRVRLQNIVEDYIRIISKIYPYWNRSNGADHFLVSCHDWAPDISAGHPKILKNLIRVLCNANCSEGFQPVRDVPLPEIKIPFGKLGSPLLTHPPKNRSIFAFFAGGDHGDVRRVLFKHWKNKDKEIQVHDYLPKTSNYTHLMAQTKFCMCPSGYEVASPRVVEAIYAGCVPVIISDSYALPFSDVLDWSKFSVHVPVARIPELKAILQSVSEHEYVRKQKRVMQVQRHFVINRPAKPFDMLHMVMHSVWLRRLNLRLVK</sequence>
<feature type="region of interest" description="Disordered" evidence="8">
    <location>
        <begin position="442"/>
        <end position="464"/>
    </location>
</feature>
<evidence type="ECO:0000256" key="1">
    <source>
        <dbReference type="ARBA" id="ARBA00005027"/>
    </source>
</evidence>
<dbReference type="EC" id="2.4.1.14" evidence="4"/>
<comment type="caution">
    <text evidence="12">The sequence shown here is derived from an EMBL/GenBank/DDBJ whole genome shotgun (WGS) entry which is preliminary data.</text>
</comment>
<evidence type="ECO:0000256" key="6">
    <source>
        <dbReference type="ARBA" id="ARBA00022679"/>
    </source>
</evidence>
<organism evidence="12 13">
    <name type="scientific">Malus domestica</name>
    <name type="common">Apple</name>
    <name type="synonym">Pyrus malus</name>
    <dbReference type="NCBI Taxonomy" id="3750"/>
    <lineage>
        <taxon>Eukaryota</taxon>
        <taxon>Viridiplantae</taxon>
        <taxon>Streptophyta</taxon>
        <taxon>Embryophyta</taxon>
        <taxon>Tracheophyta</taxon>
        <taxon>Spermatophyta</taxon>
        <taxon>Magnoliopsida</taxon>
        <taxon>eudicotyledons</taxon>
        <taxon>Gunneridae</taxon>
        <taxon>Pentapetalae</taxon>
        <taxon>rosids</taxon>
        <taxon>fabids</taxon>
        <taxon>Rosales</taxon>
        <taxon>Rosaceae</taxon>
        <taxon>Amygdaloideae</taxon>
        <taxon>Maleae</taxon>
        <taxon>Malus</taxon>
    </lineage>
</organism>
<dbReference type="Proteomes" id="UP000290289">
    <property type="component" value="Chromosome 15"/>
</dbReference>
<feature type="compositionally biased region" description="Basic and acidic residues" evidence="8">
    <location>
        <begin position="204"/>
        <end position="225"/>
    </location>
</feature>
<evidence type="ECO:0000256" key="5">
    <source>
        <dbReference type="ARBA" id="ARBA00022676"/>
    </source>
</evidence>
<evidence type="ECO:0000259" key="9">
    <source>
        <dbReference type="Pfam" id="PF00534"/>
    </source>
</evidence>
<dbReference type="InterPro" id="IPR001296">
    <property type="entry name" value="Glyco_trans_1"/>
</dbReference>
<feature type="compositionally biased region" description="Basic and acidic residues" evidence="8">
    <location>
        <begin position="95"/>
        <end position="116"/>
    </location>
</feature>
<comment type="similarity">
    <text evidence="2">Belongs to the glycosyltransferase 1 family.</text>
</comment>
<name>A0A498HLP2_MALDO</name>
<dbReference type="Pfam" id="PF05116">
    <property type="entry name" value="S6PP"/>
    <property type="match status" value="1"/>
</dbReference>
<evidence type="ECO:0000256" key="4">
    <source>
        <dbReference type="ARBA" id="ARBA00012536"/>
    </source>
</evidence>
<accession>A0A498HLP2</accession>
<evidence type="ECO:0000256" key="3">
    <source>
        <dbReference type="ARBA" id="ARBA00011774"/>
    </source>
</evidence>
<dbReference type="GO" id="GO:0046524">
    <property type="term" value="F:sucrose-phosphate synthase activity"/>
    <property type="evidence" value="ECO:0007669"/>
    <property type="project" value="UniProtKB-EC"/>
</dbReference>
<dbReference type="Gene3D" id="3.90.1070.10">
    <property type="match status" value="1"/>
</dbReference>
<dbReference type="SUPFAM" id="SSF53756">
    <property type="entry name" value="UDP-Glycosyltransferase/glycogen phosphorylase"/>
    <property type="match status" value="1"/>
</dbReference>
<feature type="domain" description="Exostosin GT47" evidence="10">
    <location>
        <begin position="971"/>
        <end position="1255"/>
    </location>
</feature>
<evidence type="ECO:0000259" key="11">
    <source>
        <dbReference type="Pfam" id="PF05116"/>
    </source>
</evidence>
<feature type="domain" description="Glycosyl transferase family 1" evidence="9">
    <location>
        <begin position="243"/>
        <end position="416"/>
    </location>
</feature>
<proteinExistence type="inferred from homology"/>
<evidence type="ECO:0000313" key="13">
    <source>
        <dbReference type="Proteomes" id="UP000290289"/>
    </source>
</evidence>
<dbReference type="STRING" id="3750.A0A498HLP2"/>
<keyword evidence="6" id="KW-0808">Transferase</keyword>
<comment type="catalytic activity">
    <reaction evidence="7">
        <text>beta-D-fructose 6-phosphate + UDP-alpha-D-glucose = sucrose 6(F)-phosphate + UDP + H(+)</text>
        <dbReference type="Rhea" id="RHEA:22172"/>
        <dbReference type="ChEBI" id="CHEBI:15378"/>
        <dbReference type="ChEBI" id="CHEBI:57634"/>
        <dbReference type="ChEBI" id="CHEBI:57723"/>
        <dbReference type="ChEBI" id="CHEBI:58223"/>
        <dbReference type="ChEBI" id="CHEBI:58885"/>
        <dbReference type="EC" id="2.4.1.14"/>
    </reaction>
</comment>
<feature type="region of interest" description="Disordered" evidence="8">
    <location>
        <begin position="95"/>
        <end position="148"/>
    </location>
</feature>
<evidence type="ECO:0000256" key="2">
    <source>
        <dbReference type="ARBA" id="ARBA00006530"/>
    </source>
</evidence>